<evidence type="ECO:0000256" key="4">
    <source>
        <dbReference type="ARBA" id="ARBA00022807"/>
    </source>
</evidence>
<comment type="caution">
    <text evidence="8">The sequence shown here is derived from an EMBL/GenBank/DDBJ whole genome shotgun (WGS) entry which is preliminary data.</text>
</comment>
<accession>A0A1E3AR66</accession>
<evidence type="ECO:0000256" key="6">
    <source>
        <dbReference type="SAM" id="SignalP"/>
    </source>
</evidence>
<dbReference type="RefSeq" id="WP_069157492.1">
    <property type="nucleotide sequence ID" value="NZ_DBFYTC010000181.1"/>
</dbReference>
<dbReference type="EC" id="3.4.-.-" evidence="8"/>
<dbReference type="SUPFAM" id="SSF54001">
    <property type="entry name" value="Cysteine proteinases"/>
    <property type="match status" value="1"/>
</dbReference>
<feature type="compositionally biased region" description="Polar residues" evidence="5">
    <location>
        <begin position="66"/>
        <end position="78"/>
    </location>
</feature>
<dbReference type="AlphaFoldDB" id="A0A1E3AR66"/>
<dbReference type="PANTHER" id="PTHR47053:SF1">
    <property type="entry name" value="MUREIN DD-ENDOPEPTIDASE MEPH-RELATED"/>
    <property type="match status" value="1"/>
</dbReference>
<evidence type="ECO:0000259" key="7">
    <source>
        <dbReference type="PROSITE" id="PS51935"/>
    </source>
</evidence>
<feature type="compositionally biased region" description="Basic and acidic residues" evidence="5">
    <location>
        <begin position="196"/>
        <end position="236"/>
    </location>
</feature>
<dbReference type="InterPro" id="IPR051202">
    <property type="entry name" value="Peptidase_C40"/>
</dbReference>
<comment type="similarity">
    <text evidence="1">Belongs to the peptidase C40 family.</text>
</comment>
<reference evidence="8 9" key="1">
    <citation type="submission" date="2016-07" db="EMBL/GenBank/DDBJ databases">
        <title>Characterization of isolates of Eisenbergiella tayi derived from blood cultures, using whole genome sequencing.</title>
        <authorList>
            <person name="Burdz T."/>
            <person name="Wiebe D."/>
            <person name="Huynh C."/>
            <person name="Bernard K."/>
        </authorList>
    </citation>
    <scope>NUCLEOTIDE SEQUENCE [LARGE SCALE GENOMIC DNA]</scope>
    <source>
        <strain evidence="8 9">NML 120489</strain>
    </source>
</reference>
<feature type="compositionally biased region" description="Low complexity" evidence="5">
    <location>
        <begin position="237"/>
        <end position="274"/>
    </location>
</feature>
<dbReference type="EMBL" id="MCGI01000003">
    <property type="protein sequence ID" value="ODM10626.1"/>
    <property type="molecule type" value="Genomic_DNA"/>
</dbReference>
<dbReference type="PATRIC" id="fig|1432052.3.peg.3380"/>
<keyword evidence="8" id="KW-0121">Carboxypeptidase</keyword>
<keyword evidence="3 8" id="KW-0378">Hydrolase</keyword>
<evidence type="ECO:0000256" key="3">
    <source>
        <dbReference type="ARBA" id="ARBA00022801"/>
    </source>
</evidence>
<sequence length="428" mass="43927">MKYTRVKAVTCALTASAMLFSTAAMQTSASGVSYELPAAGVGLALDEGSSLGSVQEAADQSEKAEQTVQVAQESSDLTSADMESGITGVGESSIDAQVDSHIQEQQTEVAIANGVGVASVLDAVVNPEPIVSSSNTAAGDNTASGGQAVVPTDTFAVGEAAELPKTIVEPINLKETQTAKTETEEKPAQEETVQADDNKQEKESEKETESKKESESSTESSKETASETSSETKSETASETTTETSSETTSETATETTTETTTETATETATETESPAGMESSTAVETAATQESSKESSTQAAETPSSAASVSTHGSGNAVVDYAVQFVGNPYVYGGTSLTNGADCSGFVMSVYENFGVSLPHSSTADRNVGVDVGGLENAQPGDLVCYSGHVGIYIGDGQIVHASTASTGIKISDADYRTPVAVRRVIQ</sequence>
<dbReference type="PROSITE" id="PS51935">
    <property type="entry name" value="NLPC_P60"/>
    <property type="match status" value="1"/>
</dbReference>
<organism evidence="8 9">
    <name type="scientific">Eisenbergiella tayi</name>
    <dbReference type="NCBI Taxonomy" id="1432052"/>
    <lineage>
        <taxon>Bacteria</taxon>
        <taxon>Bacillati</taxon>
        <taxon>Bacillota</taxon>
        <taxon>Clostridia</taxon>
        <taxon>Lachnospirales</taxon>
        <taxon>Lachnospiraceae</taxon>
        <taxon>Eisenbergiella</taxon>
    </lineage>
</organism>
<name>A0A1E3AR66_9FIRM</name>
<keyword evidence="2" id="KW-0645">Protease</keyword>
<dbReference type="GO" id="GO:0008234">
    <property type="term" value="F:cysteine-type peptidase activity"/>
    <property type="evidence" value="ECO:0007669"/>
    <property type="project" value="UniProtKB-KW"/>
</dbReference>
<dbReference type="GO" id="GO:0006508">
    <property type="term" value="P:proteolysis"/>
    <property type="evidence" value="ECO:0007669"/>
    <property type="project" value="UniProtKB-KW"/>
</dbReference>
<dbReference type="Gene3D" id="3.90.1720.10">
    <property type="entry name" value="endopeptidase domain like (from Nostoc punctiforme)"/>
    <property type="match status" value="1"/>
</dbReference>
<evidence type="ECO:0000256" key="2">
    <source>
        <dbReference type="ARBA" id="ARBA00022670"/>
    </source>
</evidence>
<gene>
    <name evidence="8" type="primary">mepS</name>
    <name evidence="8" type="ORF">BEH84_03055</name>
</gene>
<dbReference type="GO" id="GO:0004180">
    <property type="term" value="F:carboxypeptidase activity"/>
    <property type="evidence" value="ECO:0007669"/>
    <property type="project" value="UniProtKB-KW"/>
</dbReference>
<dbReference type="InterPro" id="IPR000064">
    <property type="entry name" value="NLP_P60_dom"/>
</dbReference>
<evidence type="ECO:0000313" key="9">
    <source>
        <dbReference type="Proteomes" id="UP000095003"/>
    </source>
</evidence>
<dbReference type="GeneID" id="93303233"/>
<feature type="chain" id="PRO_5009123090" evidence="6">
    <location>
        <begin position="24"/>
        <end position="428"/>
    </location>
</feature>
<evidence type="ECO:0000256" key="5">
    <source>
        <dbReference type="SAM" id="MobiDB-lite"/>
    </source>
</evidence>
<keyword evidence="6" id="KW-0732">Signal</keyword>
<dbReference type="Proteomes" id="UP000095003">
    <property type="component" value="Unassembled WGS sequence"/>
</dbReference>
<keyword evidence="4" id="KW-0788">Thiol protease</keyword>
<proteinExistence type="inferred from homology"/>
<protein>
    <submittedName>
        <fullName evidence="8">Murein DD-endopeptidase MepS/Murein LD-carboxypeptidase</fullName>
        <ecNumber evidence="8">3.4.-.-</ecNumber>
    </submittedName>
</protein>
<feature type="region of interest" description="Disordered" evidence="5">
    <location>
        <begin position="168"/>
        <end position="313"/>
    </location>
</feature>
<evidence type="ECO:0000313" key="8">
    <source>
        <dbReference type="EMBL" id="ODM10626.1"/>
    </source>
</evidence>
<dbReference type="PANTHER" id="PTHR47053">
    <property type="entry name" value="MUREIN DD-ENDOPEPTIDASE MEPH-RELATED"/>
    <property type="match status" value="1"/>
</dbReference>
<dbReference type="Pfam" id="PF00877">
    <property type="entry name" value="NLPC_P60"/>
    <property type="match status" value="1"/>
</dbReference>
<evidence type="ECO:0000256" key="1">
    <source>
        <dbReference type="ARBA" id="ARBA00007074"/>
    </source>
</evidence>
<feature type="compositionally biased region" description="Polar residues" evidence="5">
    <location>
        <begin position="279"/>
        <end position="313"/>
    </location>
</feature>
<feature type="region of interest" description="Disordered" evidence="5">
    <location>
        <begin position="52"/>
        <end position="87"/>
    </location>
</feature>
<feature type="domain" description="NlpC/P60" evidence="7">
    <location>
        <begin position="313"/>
        <end position="428"/>
    </location>
</feature>
<feature type="signal peptide" evidence="6">
    <location>
        <begin position="1"/>
        <end position="23"/>
    </location>
</feature>
<dbReference type="InterPro" id="IPR038765">
    <property type="entry name" value="Papain-like_cys_pep_sf"/>
</dbReference>